<name>A0A6C0EH65_9ZZZZ</name>
<keyword evidence="6" id="KW-0067">ATP-binding</keyword>
<accession>A0A6C0EH65</accession>
<dbReference type="GO" id="GO:0004066">
    <property type="term" value="F:asparagine synthase (glutamine-hydrolyzing) activity"/>
    <property type="evidence" value="ECO:0007669"/>
    <property type="project" value="UniProtKB-EC"/>
</dbReference>
<keyword evidence="8" id="KW-0315">Glutamine amidotransferase</keyword>
<keyword evidence="4" id="KW-0028">Amino-acid biosynthesis</keyword>
<dbReference type="InterPro" id="IPR029055">
    <property type="entry name" value="Ntn_hydrolases_N"/>
</dbReference>
<dbReference type="Gene3D" id="3.60.20.10">
    <property type="entry name" value="Glutamine Phosphoribosylpyrophosphate, subunit 1, domain 1"/>
    <property type="match status" value="1"/>
</dbReference>
<dbReference type="Gene3D" id="3.40.50.620">
    <property type="entry name" value="HUPs"/>
    <property type="match status" value="1"/>
</dbReference>
<comment type="pathway">
    <text evidence="1">Amino-acid biosynthesis; L-asparagine biosynthesis; L-asparagine from L-aspartate (L-Gln route): step 1/1.</text>
</comment>
<evidence type="ECO:0000256" key="9">
    <source>
        <dbReference type="ARBA" id="ARBA00030234"/>
    </source>
</evidence>
<dbReference type="PROSITE" id="PS51278">
    <property type="entry name" value="GATASE_TYPE_2"/>
    <property type="match status" value="1"/>
</dbReference>
<dbReference type="InterPro" id="IPR006426">
    <property type="entry name" value="Asn_synth_AEB"/>
</dbReference>
<dbReference type="CDD" id="cd01991">
    <property type="entry name" value="Asn_synthase_B_C"/>
    <property type="match status" value="1"/>
</dbReference>
<dbReference type="NCBIfam" id="TIGR01536">
    <property type="entry name" value="asn_synth_AEB"/>
    <property type="match status" value="1"/>
</dbReference>
<evidence type="ECO:0000256" key="7">
    <source>
        <dbReference type="ARBA" id="ARBA00022888"/>
    </source>
</evidence>
<evidence type="ECO:0000256" key="8">
    <source>
        <dbReference type="ARBA" id="ARBA00022962"/>
    </source>
</evidence>
<dbReference type="Pfam" id="PF00733">
    <property type="entry name" value="Asn_synthase"/>
    <property type="match status" value="2"/>
</dbReference>
<evidence type="ECO:0000256" key="3">
    <source>
        <dbReference type="ARBA" id="ARBA00022598"/>
    </source>
</evidence>
<dbReference type="EC" id="6.3.5.4" evidence="2"/>
<evidence type="ECO:0000256" key="6">
    <source>
        <dbReference type="ARBA" id="ARBA00022840"/>
    </source>
</evidence>
<dbReference type="CDD" id="cd00712">
    <property type="entry name" value="AsnB"/>
    <property type="match status" value="1"/>
</dbReference>
<evidence type="ECO:0000256" key="5">
    <source>
        <dbReference type="ARBA" id="ARBA00022741"/>
    </source>
</evidence>
<protein>
    <recommendedName>
        <fullName evidence="2">asparagine synthase (glutamine-hydrolyzing)</fullName>
        <ecNumber evidence="2">6.3.5.4</ecNumber>
    </recommendedName>
    <alternativeName>
        <fullName evidence="9">Glutamine-dependent asparagine synthetase</fullName>
    </alternativeName>
</protein>
<keyword evidence="5" id="KW-0547">Nucleotide-binding</keyword>
<proteinExistence type="predicted"/>
<dbReference type="GO" id="GO:0006529">
    <property type="term" value="P:asparagine biosynthetic process"/>
    <property type="evidence" value="ECO:0007669"/>
    <property type="project" value="UniProtKB-KW"/>
</dbReference>
<dbReference type="PANTHER" id="PTHR11772:SF23">
    <property type="entry name" value="ASPARAGINE SYNTHETASE [GLUTAMINE-HYDROLYZING]"/>
    <property type="match status" value="1"/>
</dbReference>
<dbReference type="PANTHER" id="PTHR11772">
    <property type="entry name" value="ASPARAGINE SYNTHETASE"/>
    <property type="match status" value="1"/>
</dbReference>
<dbReference type="EMBL" id="MN738852">
    <property type="protein sequence ID" value="QHT28112.1"/>
    <property type="molecule type" value="Genomic_DNA"/>
</dbReference>
<comment type="catalytic activity">
    <reaction evidence="10">
        <text>L-aspartate + L-glutamine + ATP + H2O = L-asparagine + L-glutamate + AMP + diphosphate + H(+)</text>
        <dbReference type="Rhea" id="RHEA:12228"/>
        <dbReference type="ChEBI" id="CHEBI:15377"/>
        <dbReference type="ChEBI" id="CHEBI:15378"/>
        <dbReference type="ChEBI" id="CHEBI:29985"/>
        <dbReference type="ChEBI" id="CHEBI:29991"/>
        <dbReference type="ChEBI" id="CHEBI:30616"/>
        <dbReference type="ChEBI" id="CHEBI:33019"/>
        <dbReference type="ChEBI" id="CHEBI:58048"/>
        <dbReference type="ChEBI" id="CHEBI:58359"/>
        <dbReference type="ChEBI" id="CHEBI:456215"/>
        <dbReference type="EC" id="6.3.5.4"/>
    </reaction>
</comment>
<reference evidence="12" key="1">
    <citation type="journal article" date="2020" name="Nature">
        <title>Giant virus diversity and host interactions through global metagenomics.</title>
        <authorList>
            <person name="Schulz F."/>
            <person name="Roux S."/>
            <person name="Paez-Espino D."/>
            <person name="Jungbluth S."/>
            <person name="Walsh D.A."/>
            <person name="Denef V.J."/>
            <person name="McMahon K.D."/>
            <person name="Konstantinidis K.T."/>
            <person name="Eloe-Fadrosh E.A."/>
            <person name="Kyrpides N.C."/>
            <person name="Woyke T."/>
        </authorList>
    </citation>
    <scope>NUCLEOTIDE SEQUENCE</scope>
    <source>
        <strain evidence="12">GVMAG-M-3300001348-25</strain>
    </source>
</reference>
<dbReference type="InterPro" id="IPR017932">
    <property type="entry name" value="GATase_2_dom"/>
</dbReference>
<sequence length="563" mass="65484">MCGIFALMCNADESVIEKEFMKGKHRGPEYSSLNKIDIVNSNNNFYLGFHRLAINGLNIGSHQPIYYNNIQLICNGEIYNYKQLYKMMNVTPSTDSDCEVIIHLYLRYGIEETLRMLDGVFAFIIYDNSEIQNPKLVVGRDPYGVRPLYKTYSKSIKSFCGFASDMKMLHRICQKEGNIEIEYFKPGSYSVYKIEDQCWKAEISEQPYNMITNTFLGDDNLVTIEEIEFNLTRFLISAVKKRVETTERPIACLLSGGLDSSLICSLVNREVKMKTGKTIETYCIGFSGSDDLKYARIVADYLGTQHNEIIVTEKEMLDAIPQVIYNVETYDTTTIRASVGNYLVAKYISEHSEAKVIFNGDGADELMGGYLYFHKCPDSIEFDKECKRLMTNIHSYDVLRSDKSISSNGLEARTPFLDRYFVQYYMSIHPNIRNHNYLGKCEKYLVRSAFSKVNFDGKALMPREVLWRTKEAFSDGVSKQTRSWYEIIQEHIETIDSENSFLSDHYYWNKPITKEQQYYRYIFEKHYEGRSNIIKYFWMPKYVDALDSSARTLEIYNDVMQNM</sequence>
<dbReference type="GO" id="GO:0005524">
    <property type="term" value="F:ATP binding"/>
    <property type="evidence" value="ECO:0007669"/>
    <property type="project" value="UniProtKB-KW"/>
</dbReference>
<evidence type="ECO:0000313" key="12">
    <source>
        <dbReference type="EMBL" id="QHT28112.1"/>
    </source>
</evidence>
<evidence type="ECO:0000256" key="10">
    <source>
        <dbReference type="ARBA" id="ARBA00048741"/>
    </source>
</evidence>
<feature type="domain" description="Glutamine amidotransferase type-2" evidence="11">
    <location>
        <begin position="2"/>
        <end position="195"/>
    </location>
</feature>
<dbReference type="PIRSF" id="PIRSF001589">
    <property type="entry name" value="Asn_synthetase_glu-h"/>
    <property type="match status" value="1"/>
</dbReference>
<evidence type="ECO:0000256" key="1">
    <source>
        <dbReference type="ARBA" id="ARBA00005187"/>
    </source>
</evidence>
<dbReference type="AlphaFoldDB" id="A0A6C0EH65"/>
<dbReference type="InterPro" id="IPR001962">
    <property type="entry name" value="Asn_synthase"/>
</dbReference>
<keyword evidence="7" id="KW-0061">Asparagine biosynthesis</keyword>
<dbReference type="SUPFAM" id="SSF52402">
    <property type="entry name" value="Adenine nucleotide alpha hydrolases-like"/>
    <property type="match status" value="1"/>
</dbReference>
<evidence type="ECO:0000259" key="11">
    <source>
        <dbReference type="PROSITE" id="PS51278"/>
    </source>
</evidence>
<keyword evidence="3" id="KW-0436">Ligase</keyword>
<dbReference type="GO" id="GO:0005829">
    <property type="term" value="C:cytosol"/>
    <property type="evidence" value="ECO:0007669"/>
    <property type="project" value="TreeGrafter"/>
</dbReference>
<evidence type="ECO:0000256" key="2">
    <source>
        <dbReference type="ARBA" id="ARBA00012737"/>
    </source>
</evidence>
<dbReference type="InterPro" id="IPR033738">
    <property type="entry name" value="AsnB_N"/>
</dbReference>
<dbReference type="InterPro" id="IPR014729">
    <property type="entry name" value="Rossmann-like_a/b/a_fold"/>
</dbReference>
<organism evidence="12">
    <name type="scientific">viral metagenome</name>
    <dbReference type="NCBI Taxonomy" id="1070528"/>
    <lineage>
        <taxon>unclassified sequences</taxon>
        <taxon>metagenomes</taxon>
        <taxon>organismal metagenomes</taxon>
    </lineage>
</organism>
<evidence type="ECO:0000256" key="4">
    <source>
        <dbReference type="ARBA" id="ARBA00022605"/>
    </source>
</evidence>
<dbReference type="Pfam" id="PF13537">
    <property type="entry name" value="GATase_7"/>
    <property type="match status" value="1"/>
</dbReference>
<dbReference type="InterPro" id="IPR050795">
    <property type="entry name" value="Asn_Synthetase"/>
</dbReference>
<dbReference type="SUPFAM" id="SSF56235">
    <property type="entry name" value="N-terminal nucleophile aminohydrolases (Ntn hydrolases)"/>
    <property type="match status" value="1"/>
</dbReference>